<sequence length="50" mass="5587">MPEPVADGTLAILGDPTDDEQRISPDVERVLGRAPRTFADWVQRHIAAFR</sequence>
<gene>
    <name evidence="2" type="ORF">FHR38_000727</name>
</gene>
<dbReference type="AlphaFoldDB" id="A0A7W7SLL5"/>
<reference evidence="2 3" key="1">
    <citation type="submission" date="2020-08" db="EMBL/GenBank/DDBJ databases">
        <title>Sequencing the genomes of 1000 actinobacteria strains.</title>
        <authorList>
            <person name="Klenk H.-P."/>
        </authorList>
    </citation>
    <scope>NUCLEOTIDE SEQUENCE [LARGE SCALE GENOMIC DNA]</scope>
    <source>
        <strain evidence="2 3">DSM 45886</strain>
    </source>
</reference>
<proteinExistence type="predicted"/>
<name>A0A7W7SLL5_9ACTN</name>
<evidence type="ECO:0000256" key="1">
    <source>
        <dbReference type="SAM" id="MobiDB-lite"/>
    </source>
</evidence>
<protein>
    <recommendedName>
        <fullName evidence="4">NmrA-like family protein</fullName>
    </recommendedName>
</protein>
<evidence type="ECO:0008006" key="4">
    <source>
        <dbReference type="Google" id="ProtNLM"/>
    </source>
</evidence>
<accession>A0A7W7SLL5</accession>
<dbReference type="RefSeq" id="WP_246446281.1">
    <property type="nucleotide sequence ID" value="NZ_JACHJW010000001.1"/>
</dbReference>
<feature type="region of interest" description="Disordered" evidence="1">
    <location>
        <begin position="1"/>
        <end position="22"/>
    </location>
</feature>
<evidence type="ECO:0000313" key="3">
    <source>
        <dbReference type="Proteomes" id="UP000578819"/>
    </source>
</evidence>
<dbReference type="Proteomes" id="UP000578819">
    <property type="component" value="Unassembled WGS sequence"/>
</dbReference>
<dbReference type="EMBL" id="JACHJW010000001">
    <property type="protein sequence ID" value="MBB4956994.1"/>
    <property type="molecule type" value="Genomic_DNA"/>
</dbReference>
<keyword evidence="3" id="KW-1185">Reference proteome</keyword>
<comment type="caution">
    <text evidence="2">The sequence shown here is derived from an EMBL/GenBank/DDBJ whole genome shotgun (WGS) entry which is preliminary data.</text>
</comment>
<evidence type="ECO:0000313" key="2">
    <source>
        <dbReference type="EMBL" id="MBB4956994.1"/>
    </source>
</evidence>
<organism evidence="2 3">
    <name type="scientific">Micromonospora polyrhachis</name>
    <dbReference type="NCBI Taxonomy" id="1282883"/>
    <lineage>
        <taxon>Bacteria</taxon>
        <taxon>Bacillati</taxon>
        <taxon>Actinomycetota</taxon>
        <taxon>Actinomycetes</taxon>
        <taxon>Micromonosporales</taxon>
        <taxon>Micromonosporaceae</taxon>
        <taxon>Micromonospora</taxon>
    </lineage>
</organism>